<dbReference type="EMBL" id="CAJVQC010003999">
    <property type="protein sequence ID" value="CAG8535087.1"/>
    <property type="molecule type" value="Genomic_DNA"/>
</dbReference>
<dbReference type="Proteomes" id="UP000789920">
    <property type="component" value="Unassembled WGS sequence"/>
</dbReference>
<name>A0ACA9LND9_9GLOM</name>
<evidence type="ECO:0000313" key="2">
    <source>
        <dbReference type="Proteomes" id="UP000789920"/>
    </source>
</evidence>
<keyword evidence="2" id="KW-1185">Reference proteome</keyword>
<feature type="non-terminal residue" evidence="1">
    <location>
        <position position="1"/>
    </location>
</feature>
<proteinExistence type="predicted"/>
<accession>A0ACA9LND9</accession>
<sequence length="82" mass="9688">GHVEYLCQLIQIEGSSLPSKIEDTKNKKAIKHLLRLFISKKLVEYIDQDKKKSCKFNLSVDYILVLKDLQKNKYELYLNEML</sequence>
<organism evidence="1 2">
    <name type="scientific">Racocetra persica</name>
    <dbReference type="NCBI Taxonomy" id="160502"/>
    <lineage>
        <taxon>Eukaryota</taxon>
        <taxon>Fungi</taxon>
        <taxon>Fungi incertae sedis</taxon>
        <taxon>Mucoromycota</taxon>
        <taxon>Glomeromycotina</taxon>
        <taxon>Glomeromycetes</taxon>
        <taxon>Diversisporales</taxon>
        <taxon>Gigasporaceae</taxon>
        <taxon>Racocetra</taxon>
    </lineage>
</organism>
<evidence type="ECO:0000313" key="1">
    <source>
        <dbReference type="EMBL" id="CAG8535087.1"/>
    </source>
</evidence>
<protein>
    <submittedName>
        <fullName evidence="1">8640_t:CDS:1</fullName>
    </submittedName>
</protein>
<gene>
    <name evidence="1" type="ORF">RPERSI_LOCUS3309</name>
</gene>
<comment type="caution">
    <text evidence="1">The sequence shown here is derived from an EMBL/GenBank/DDBJ whole genome shotgun (WGS) entry which is preliminary data.</text>
</comment>
<reference evidence="1" key="1">
    <citation type="submission" date="2021-06" db="EMBL/GenBank/DDBJ databases">
        <authorList>
            <person name="Kallberg Y."/>
            <person name="Tangrot J."/>
            <person name="Rosling A."/>
        </authorList>
    </citation>
    <scope>NUCLEOTIDE SEQUENCE</scope>
    <source>
        <strain evidence="1">MA461A</strain>
    </source>
</reference>